<evidence type="ECO:0000259" key="2">
    <source>
        <dbReference type="PROSITE" id="PS52045"/>
    </source>
</evidence>
<dbReference type="Proteomes" id="UP001489897">
    <property type="component" value="Unassembled WGS sequence"/>
</dbReference>
<dbReference type="InterPro" id="IPR053168">
    <property type="entry name" value="Glutamic_endopeptidase"/>
</dbReference>
<dbReference type="PANTHER" id="PTHR31589">
    <property type="entry name" value="PROTEIN, PUTATIVE (DUF239)-RELATED-RELATED"/>
    <property type="match status" value="1"/>
</dbReference>
<protein>
    <submittedName>
        <fullName evidence="3">Neprosin family prolyl endopeptidase</fullName>
    </submittedName>
</protein>
<proteinExistence type="predicted"/>
<evidence type="ECO:0000313" key="3">
    <source>
        <dbReference type="EMBL" id="MEM5426708.1"/>
    </source>
</evidence>
<evidence type="ECO:0000256" key="1">
    <source>
        <dbReference type="SAM" id="MobiDB-lite"/>
    </source>
</evidence>
<comment type="caution">
    <text evidence="3">The sequence shown here is derived from an EMBL/GenBank/DDBJ whole genome shotgun (WGS) entry which is preliminary data.</text>
</comment>
<dbReference type="PANTHER" id="PTHR31589:SF110">
    <property type="entry name" value="PROTEIN, PUTATIVE (DUF239)-RELATED"/>
    <property type="match status" value="1"/>
</dbReference>
<feature type="region of interest" description="Disordered" evidence="1">
    <location>
        <begin position="196"/>
        <end position="217"/>
    </location>
</feature>
<dbReference type="Gene3D" id="3.90.1320.10">
    <property type="entry name" value="Outer-capsid protein sigma 3, large lobe"/>
    <property type="match status" value="1"/>
</dbReference>
<dbReference type="RefSeq" id="WP_342950275.1">
    <property type="nucleotide sequence ID" value="NZ_JAYMRV010000021.1"/>
</dbReference>
<accession>A0ABU9S333</accession>
<dbReference type="PROSITE" id="PS52045">
    <property type="entry name" value="NEPROSIN_PEP_CD"/>
    <property type="match status" value="1"/>
</dbReference>
<gene>
    <name evidence="3" type="ORF">VSR73_37870</name>
</gene>
<dbReference type="EMBL" id="JAYMRV010000021">
    <property type="protein sequence ID" value="MEM5426708.1"/>
    <property type="molecule type" value="Genomic_DNA"/>
</dbReference>
<feature type="domain" description="Neprosin PEP catalytic" evidence="2">
    <location>
        <begin position="266"/>
        <end position="532"/>
    </location>
</feature>
<dbReference type="InterPro" id="IPR004314">
    <property type="entry name" value="Neprosin"/>
</dbReference>
<reference evidence="3 4" key="1">
    <citation type="submission" date="2024-01" db="EMBL/GenBank/DDBJ databases">
        <title>The diversity of rhizobia nodulating Mimosa spp. in eleven states of Brazil covering several biomes is determined by host plant, location, and edaphic factors.</title>
        <authorList>
            <person name="Rouws L."/>
            <person name="Barauna A."/>
            <person name="Beukes C."/>
            <person name="De Faria S.M."/>
            <person name="Gross E."/>
            <person name="Dos Reis Junior F.B."/>
            <person name="Simon M."/>
            <person name="Maluk M."/>
            <person name="Odee D.W."/>
            <person name="Kenicer G."/>
            <person name="Young J.P.W."/>
            <person name="Reis V.M."/>
            <person name="Zilli J."/>
            <person name="James E.K."/>
        </authorList>
    </citation>
    <scope>NUCLEOTIDE SEQUENCE [LARGE SCALE GENOMIC DNA]</scope>
    <source>
        <strain evidence="3 4">JPY167</strain>
    </source>
</reference>
<organism evidence="3 4">
    <name type="scientific">Paraburkholderia ferrariae</name>
    <dbReference type="NCBI Taxonomy" id="386056"/>
    <lineage>
        <taxon>Bacteria</taxon>
        <taxon>Pseudomonadati</taxon>
        <taxon>Pseudomonadota</taxon>
        <taxon>Betaproteobacteria</taxon>
        <taxon>Burkholderiales</taxon>
        <taxon>Burkholderiaceae</taxon>
        <taxon>Paraburkholderia</taxon>
    </lineage>
</organism>
<name>A0ABU9S333_9BURK</name>
<sequence length="532" mass="58154">MKRHNEPAPVIPYLACKKVKSKENHMSPQSIYLCAQEFLVVNPRNGKQLGRLANTIQYVSSAFLIGISTWTMPAYSQSMDSHMESFDRFMADTKAAAAQDFIGHPWLGSGAHLESDNQPPISRTYKVNDPSAFEVMRQAIIERYNGVHVSGSFIANGQTYDCVPVMEQPAVRRYQIRKIATPPQLASATNLNGDLSSRSVGSSEQLQNGVNTPSCGTGSVPLNRVTLEELSRFTTVDAYHRKAPPPMTRLPSSSESANAPFIASQLPSADTYTHKYATFEQNVENLGGNVTFNVWNPKVDAAAGQFFSLSQIWIIGGDRAGGANPLQSEETGWVVSPSKFGDNLPHFFIYSTADNYVNTGCWNNSCGDFVQVSEKAVLGGALVDISSPGGQQHEFSAGYHRDAHGNWWLFRDGVAIGYYPAEFYQGGQNSHNATLISFGTETTGLTSWPGAGSGNWDSPLYGHAAYQRNLYYYNLADTAAWDDPHLSVRSTCYHAAGPFSNGDGGYISADNHNPSWWTRYVFVGGPGGTQCR</sequence>
<dbReference type="Pfam" id="PF03080">
    <property type="entry name" value="Neprosin"/>
    <property type="match status" value="1"/>
</dbReference>
<keyword evidence="4" id="KW-1185">Reference proteome</keyword>
<evidence type="ECO:0000313" key="4">
    <source>
        <dbReference type="Proteomes" id="UP001489897"/>
    </source>
</evidence>